<dbReference type="PROSITE" id="PS51354">
    <property type="entry name" value="GLUTAREDOXIN_2"/>
    <property type="match status" value="1"/>
</dbReference>
<dbReference type="SUPFAM" id="SSF52833">
    <property type="entry name" value="Thioredoxin-like"/>
    <property type="match status" value="1"/>
</dbReference>
<accession>A0A931AR84</accession>
<feature type="domain" description="GST N-terminal" evidence="1">
    <location>
        <begin position="6"/>
        <end position="76"/>
    </location>
</feature>
<dbReference type="Gene3D" id="3.40.30.10">
    <property type="entry name" value="Glutaredoxin"/>
    <property type="match status" value="1"/>
</dbReference>
<protein>
    <submittedName>
        <fullName evidence="2">Glutaredoxin</fullName>
    </submittedName>
</protein>
<dbReference type="InterPro" id="IPR011767">
    <property type="entry name" value="GLR_AS"/>
</dbReference>
<proteinExistence type="predicted"/>
<evidence type="ECO:0000313" key="3">
    <source>
        <dbReference type="Proteomes" id="UP000621436"/>
    </source>
</evidence>
<sequence length="80" mass="9501">MSELNLYYLENCPFCIKVLDYLENKNFDIELTEINEVDMAREFLKKNGGKIQVPCLFIDGDPLYESDDIIEWFKDNLENK</sequence>
<dbReference type="EMBL" id="JADPIE010000003">
    <property type="protein sequence ID" value="MBF8436624.1"/>
    <property type="molecule type" value="Genomic_DNA"/>
</dbReference>
<dbReference type="Proteomes" id="UP000621436">
    <property type="component" value="Unassembled WGS sequence"/>
</dbReference>
<organism evidence="2 3">
    <name type="scientific">Halonatronomonas betaini</name>
    <dbReference type="NCBI Taxonomy" id="2778430"/>
    <lineage>
        <taxon>Bacteria</taxon>
        <taxon>Bacillati</taxon>
        <taxon>Bacillota</taxon>
        <taxon>Clostridia</taxon>
        <taxon>Halanaerobiales</taxon>
        <taxon>Halarsenatibacteraceae</taxon>
        <taxon>Halonatronomonas</taxon>
    </lineage>
</organism>
<dbReference type="Pfam" id="PF13417">
    <property type="entry name" value="GST_N_3"/>
    <property type="match status" value="1"/>
</dbReference>
<dbReference type="InterPro" id="IPR036249">
    <property type="entry name" value="Thioredoxin-like_sf"/>
</dbReference>
<keyword evidence="3" id="KW-1185">Reference proteome</keyword>
<dbReference type="PROSITE" id="PS00195">
    <property type="entry name" value="GLUTAREDOXIN_1"/>
    <property type="match status" value="1"/>
</dbReference>
<comment type="caution">
    <text evidence="2">The sequence shown here is derived from an EMBL/GenBank/DDBJ whole genome shotgun (WGS) entry which is preliminary data.</text>
</comment>
<evidence type="ECO:0000259" key="1">
    <source>
        <dbReference type="Pfam" id="PF13417"/>
    </source>
</evidence>
<dbReference type="RefSeq" id="WP_270453532.1">
    <property type="nucleotide sequence ID" value="NZ_JADPIE010000003.1"/>
</dbReference>
<name>A0A931AR84_9FIRM</name>
<reference evidence="2" key="1">
    <citation type="submission" date="2020-11" db="EMBL/GenBank/DDBJ databases">
        <title>Halonatronomonas betainensis gen. nov., sp. nov. a novel haloalkaliphilic representative of the family Halanaerobiacae capable of betaine degradation.</title>
        <authorList>
            <person name="Boltyanskaya Y."/>
            <person name="Kevbrin V."/>
            <person name="Detkova E."/>
            <person name="Grouzdev D.S."/>
            <person name="Koziaeva V."/>
            <person name="Zhilina T."/>
        </authorList>
    </citation>
    <scope>NUCLEOTIDE SEQUENCE</scope>
    <source>
        <strain evidence="2">Z-7014</strain>
    </source>
</reference>
<evidence type="ECO:0000313" key="2">
    <source>
        <dbReference type="EMBL" id="MBF8436624.1"/>
    </source>
</evidence>
<dbReference type="InterPro" id="IPR004045">
    <property type="entry name" value="Glutathione_S-Trfase_N"/>
</dbReference>
<dbReference type="CDD" id="cd00570">
    <property type="entry name" value="GST_N_family"/>
    <property type="match status" value="1"/>
</dbReference>
<gene>
    <name evidence="2" type="ORF">I0Q91_06030</name>
</gene>
<dbReference type="AlphaFoldDB" id="A0A931AR84"/>